<evidence type="ECO:0000313" key="2">
    <source>
        <dbReference type="EMBL" id="MBP2477634.1"/>
    </source>
</evidence>
<name>A0ABS5AM42_9PSEU</name>
<proteinExistence type="predicted"/>
<dbReference type="Proteomes" id="UP001519363">
    <property type="component" value="Unassembled WGS sequence"/>
</dbReference>
<evidence type="ECO:0000256" key="1">
    <source>
        <dbReference type="SAM" id="MobiDB-lite"/>
    </source>
</evidence>
<gene>
    <name evidence="2" type="ORF">JOF53_006506</name>
</gene>
<feature type="region of interest" description="Disordered" evidence="1">
    <location>
        <begin position="1"/>
        <end position="24"/>
    </location>
</feature>
<comment type="caution">
    <text evidence="2">The sequence shown here is derived from an EMBL/GenBank/DDBJ whole genome shotgun (WGS) entry which is preliminary data.</text>
</comment>
<organism evidence="2 3">
    <name type="scientific">Crossiella equi</name>
    <dbReference type="NCBI Taxonomy" id="130796"/>
    <lineage>
        <taxon>Bacteria</taxon>
        <taxon>Bacillati</taxon>
        <taxon>Actinomycetota</taxon>
        <taxon>Actinomycetes</taxon>
        <taxon>Pseudonocardiales</taxon>
        <taxon>Pseudonocardiaceae</taxon>
        <taxon>Crossiella</taxon>
    </lineage>
</organism>
<evidence type="ECO:0008006" key="4">
    <source>
        <dbReference type="Google" id="ProtNLM"/>
    </source>
</evidence>
<reference evidence="2 3" key="1">
    <citation type="submission" date="2021-03" db="EMBL/GenBank/DDBJ databases">
        <title>Sequencing the genomes of 1000 actinobacteria strains.</title>
        <authorList>
            <person name="Klenk H.-P."/>
        </authorList>
    </citation>
    <scope>NUCLEOTIDE SEQUENCE [LARGE SCALE GENOMIC DNA]</scope>
    <source>
        <strain evidence="2 3">DSM 44580</strain>
    </source>
</reference>
<dbReference type="EMBL" id="JAGIOO010000001">
    <property type="protein sequence ID" value="MBP2477634.1"/>
    <property type="molecule type" value="Genomic_DNA"/>
</dbReference>
<protein>
    <recommendedName>
        <fullName evidence="4">XRE family transcriptional regulator</fullName>
    </recommendedName>
</protein>
<sequence>MPEPNEDLTRARNRIKSPNGTGGRLTRKELAELVNTWVAKRDPRAVPIDHKYIGKLEQGVIRWPRDVFRREALRTILRVAEDTDLGFYPPAQSRTVEAVDRQQFLRHAVGVATGATLGQSTAAGPDLPTPSTPIVGELVQSLAHTPVPRRIGADDVERIRMQATVFSNMDAAYGSLLIREAVNAQMTYAIALLDAHCEPDIKSRMLSAVGYLAHTFAFSAFDRYDHDYARELFGFACGYAEQAGDWHLRAKVLSSMARQAIWCGDLESGLTFAELGLVRADRLTATERAMLHTARARALAKLRRAQDAAAAVGAADEEFSKARPHNDPPWMAYYDAAQHAGDTGHALYDTAVLGGLFVGEARHRLAQAAVAHDEGHARSRAISQTKLASLTMATGDPVEAAAIGHQAVIWSGTVRSQRAADDLRELRRLALPYARKEPVRELQSQICTVVPI</sequence>
<evidence type="ECO:0000313" key="3">
    <source>
        <dbReference type="Proteomes" id="UP001519363"/>
    </source>
</evidence>
<dbReference type="RefSeq" id="WP_086789491.1">
    <property type="nucleotide sequence ID" value="NZ_JAGIOO010000001.1"/>
</dbReference>
<keyword evidence="3" id="KW-1185">Reference proteome</keyword>
<accession>A0ABS5AM42</accession>